<protein>
    <submittedName>
        <fullName evidence="1">Uncharacterized protein</fullName>
    </submittedName>
</protein>
<accession>A0A9W7A7M9</accession>
<dbReference type="Proteomes" id="UP001165082">
    <property type="component" value="Unassembled WGS sequence"/>
</dbReference>
<reference evidence="1" key="1">
    <citation type="submission" date="2022-07" db="EMBL/GenBank/DDBJ databases">
        <title>Genome analysis of Parmales, a sister group of diatoms, reveals the evolutionary specialization of diatoms from phago-mixotrophs to photoautotrophs.</title>
        <authorList>
            <person name="Ban H."/>
            <person name="Sato S."/>
            <person name="Yoshikawa S."/>
            <person name="Kazumasa Y."/>
            <person name="Nakamura Y."/>
            <person name="Ichinomiya M."/>
            <person name="Saitoh K."/>
            <person name="Sato N."/>
            <person name="Blanc-Mathieu R."/>
            <person name="Endo H."/>
            <person name="Kuwata A."/>
            <person name="Ogata H."/>
        </authorList>
    </citation>
    <scope>NUCLEOTIDE SEQUENCE</scope>
</reference>
<comment type="caution">
    <text evidence="1">The sequence shown here is derived from an EMBL/GenBank/DDBJ whole genome shotgun (WGS) entry which is preliminary data.</text>
</comment>
<keyword evidence="2" id="KW-1185">Reference proteome</keyword>
<sequence>MEAKQQLCSSLPFLHSQFIVALKEKLTKLDLEENIGDPKADRLYYEYEKLLLRLEAEFFKHTDDETPFNKLRIVWSYVKRQHNRGTVRVSKGEEMEFFEDVCEKFFEDRLQLDKLLSEIKDKDVPNVMTFEE</sequence>
<organism evidence="1 2">
    <name type="scientific">Triparma retinervis</name>
    <dbReference type="NCBI Taxonomy" id="2557542"/>
    <lineage>
        <taxon>Eukaryota</taxon>
        <taxon>Sar</taxon>
        <taxon>Stramenopiles</taxon>
        <taxon>Ochrophyta</taxon>
        <taxon>Bolidophyceae</taxon>
        <taxon>Parmales</taxon>
        <taxon>Triparmaceae</taxon>
        <taxon>Triparma</taxon>
    </lineage>
</organism>
<name>A0A9W7A7M9_9STRA</name>
<dbReference type="AlphaFoldDB" id="A0A9W7A7M9"/>
<evidence type="ECO:0000313" key="1">
    <source>
        <dbReference type="EMBL" id="GMH63399.1"/>
    </source>
</evidence>
<dbReference type="EMBL" id="BRXZ01006610">
    <property type="protein sequence ID" value="GMH63399.1"/>
    <property type="molecule type" value="Genomic_DNA"/>
</dbReference>
<proteinExistence type="predicted"/>
<feature type="non-terminal residue" evidence="1">
    <location>
        <position position="1"/>
    </location>
</feature>
<evidence type="ECO:0000313" key="2">
    <source>
        <dbReference type="Proteomes" id="UP001165082"/>
    </source>
</evidence>
<gene>
    <name evidence="1" type="ORF">TrRE_jg9917</name>
</gene>